<gene>
    <name evidence="1" type="ORF">EW145_g5058</name>
</gene>
<comment type="caution">
    <text evidence="1">The sequence shown here is derived from an EMBL/GenBank/DDBJ whole genome shotgun (WGS) entry which is preliminary data.</text>
</comment>
<reference evidence="1 2" key="1">
    <citation type="submission" date="2019-02" db="EMBL/GenBank/DDBJ databases">
        <title>Genome sequencing of the rare red list fungi Phellinidium pouzarii.</title>
        <authorList>
            <person name="Buettner E."/>
            <person name="Kellner H."/>
        </authorList>
    </citation>
    <scope>NUCLEOTIDE SEQUENCE [LARGE SCALE GENOMIC DNA]</scope>
    <source>
        <strain evidence="1 2">DSM 108285</strain>
    </source>
</reference>
<protein>
    <submittedName>
        <fullName evidence="1">Uncharacterized protein</fullName>
    </submittedName>
</protein>
<accession>A0A4V3XCA4</accession>
<dbReference type="Proteomes" id="UP000308199">
    <property type="component" value="Unassembled WGS sequence"/>
</dbReference>
<name>A0A4V3XCA4_9AGAM</name>
<sequence>MYIAASFTFSTYSGQSFVWDGAHIRAAQNERDYYVPRRGGCLWRALASMAICEKLSHPIPAPEEVMPTTNGAGAIPSSVRGHGESYSKKTEWLALLLNEGVNPLTNATIIPKSAFEASTMASAIISGMGNAYGVSIAGHCMGWIRTVFWARDSNARRRDARILELGAVPAAREAGDGILDEYGRLEDNTFGDYPVYAGTYYGKCHLLLLPHRLTAVDRYASSNDYRSSLLRTFTLVDTARGQAQFSGTLQLLSALPRIWSTHLRLAHDHGDTFTFKPITLFPYGFGDDVGPLAYAMEVGPTTTRFVLGGFNSSSGLG</sequence>
<dbReference type="AlphaFoldDB" id="A0A4V3XCA4"/>
<evidence type="ECO:0000313" key="1">
    <source>
        <dbReference type="EMBL" id="THH05073.1"/>
    </source>
</evidence>
<proteinExistence type="predicted"/>
<keyword evidence="2" id="KW-1185">Reference proteome</keyword>
<dbReference type="OrthoDB" id="5946976at2759"/>
<dbReference type="EMBL" id="SGPK01000288">
    <property type="protein sequence ID" value="THH05073.1"/>
    <property type="molecule type" value="Genomic_DNA"/>
</dbReference>
<organism evidence="1 2">
    <name type="scientific">Phellinidium pouzarii</name>
    <dbReference type="NCBI Taxonomy" id="167371"/>
    <lineage>
        <taxon>Eukaryota</taxon>
        <taxon>Fungi</taxon>
        <taxon>Dikarya</taxon>
        <taxon>Basidiomycota</taxon>
        <taxon>Agaricomycotina</taxon>
        <taxon>Agaricomycetes</taxon>
        <taxon>Hymenochaetales</taxon>
        <taxon>Hymenochaetaceae</taxon>
        <taxon>Phellinidium</taxon>
    </lineage>
</organism>
<evidence type="ECO:0000313" key="2">
    <source>
        <dbReference type="Proteomes" id="UP000308199"/>
    </source>
</evidence>